<dbReference type="EMBL" id="JAGEOJ010000002">
    <property type="protein sequence ID" value="MBO2446487.1"/>
    <property type="molecule type" value="Genomic_DNA"/>
</dbReference>
<evidence type="ECO:0000256" key="1">
    <source>
        <dbReference type="SAM" id="Phobius"/>
    </source>
</evidence>
<dbReference type="AlphaFoldDB" id="A0A939P6K5"/>
<keyword evidence="1" id="KW-0472">Membrane</keyword>
<feature type="transmembrane region" description="Helical" evidence="1">
    <location>
        <begin position="54"/>
        <end position="83"/>
    </location>
</feature>
<comment type="caution">
    <text evidence="2">The sequence shown here is derived from an EMBL/GenBank/DDBJ whole genome shotgun (WGS) entry which is preliminary data.</text>
</comment>
<protein>
    <submittedName>
        <fullName evidence="2">Uncharacterized protein</fullName>
    </submittedName>
</protein>
<dbReference type="RefSeq" id="WP_208254087.1">
    <property type="nucleotide sequence ID" value="NZ_JAGEOJ010000002.1"/>
</dbReference>
<gene>
    <name evidence="2" type="ORF">J4573_05260</name>
</gene>
<accession>A0A939P6K5</accession>
<feature type="transmembrane region" description="Helical" evidence="1">
    <location>
        <begin position="166"/>
        <end position="186"/>
    </location>
</feature>
<proteinExistence type="predicted"/>
<feature type="transmembrane region" description="Helical" evidence="1">
    <location>
        <begin position="31"/>
        <end position="47"/>
    </location>
</feature>
<keyword evidence="3" id="KW-1185">Reference proteome</keyword>
<organism evidence="2 3">
    <name type="scientific">Actinomadura barringtoniae</name>
    <dbReference type="NCBI Taxonomy" id="1427535"/>
    <lineage>
        <taxon>Bacteria</taxon>
        <taxon>Bacillati</taxon>
        <taxon>Actinomycetota</taxon>
        <taxon>Actinomycetes</taxon>
        <taxon>Streptosporangiales</taxon>
        <taxon>Thermomonosporaceae</taxon>
        <taxon>Actinomadura</taxon>
    </lineage>
</organism>
<evidence type="ECO:0000313" key="2">
    <source>
        <dbReference type="EMBL" id="MBO2446487.1"/>
    </source>
</evidence>
<keyword evidence="1" id="KW-0812">Transmembrane</keyword>
<reference evidence="2" key="1">
    <citation type="submission" date="2021-03" db="EMBL/GenBank/DDBJ databases">
        <authorList>
            <person name="Kanchanasin P."/>
            <person name="Saeng-In P."/>
            <person name="Phongsopitanun W."/>
            <person name="Yuki M."/>
            <person name="Kudo T."/>
            <person name="Ohkuma M."/>
            <person name="Tanasupawat S."/>
        </authorList>
    </citation>
    <scope>NUCLEOTIDE SEQUENCE</scope>
    <source>
        <strain evidence="2">GKU 128</strain>
    </source>
</reference>
<name>A0A939P6K5_9ACTN</name>
<dbReference type="Proteomes" id="UP000669179">
    <property type="component" value="Unassembled WGS sequence"/>
</dbReference>
<keyword evidence="1" id="KW-1133">Transmembrane helix</keyword>
<evidence type="ECO:0000313" key="3">
    <source>
        <dbReference type="Proteomes" id="UP000669179"/>
    </source>
</evidence>
<sequence>MIVVGTLLLMVVLAVLLPLRAVRPGLLGRLRWWVLGVIAAALVFAGATDPRGLLAGVFLAVFVTLVAWPVVGVGAVVVGALAVRSGLKPGPEAARATWVRLSWTWLLAAISVYGYGLTRAKGTFALDPGDSCRFGGSYDPDGHTSLLPLSDTTCGSEAVPGFVNPLLAVLVGLVVICAVGAVAAAARQGRARMEA</sequence>